<organism evidence="2 3">
    <name type="scientific">Brassica napus</name>
    <name type="common">Rape</name>
    <dbReference type="NCBI Taxonomy" id="3708"/>
    <lineage>
        <taxon>Eukaryota</taxon>
        <taxon>Viridiplantae</taxon>
        <taxon>Streptophyta</taxon>
        <taxon>Embryophyta</taxon>
        <taxon>Tracheophyta</taxon>
        <taxon>Spermatophyta</taxon>
        <taxon>Magnoliopsida</taxon>
        <taxon>eudicotyledons</taxon>
        <taxon>Gunneridae</taxon>
        <taxon>Pentapetalae</taxon>
        <taxon>rosids</taxon>
        <taxon>malvids</taxon>
        <taxon>Brassicales</taxon>
        <taxon>Brassicaceae</taxon>
        <taxon>Brassiceae</taxon>
        <taxon>Brassica</taxon>
    </lineage>
</organism>
<sequence>MVPCLVSVKLQGVHNQKYGLVELSSKLIDGLLLCLPPKSMVKPDPIVWNPYLGQVRLIKPSKKLYISYKYCMGYDNKNNHKILRRLFYQGTVEYEIYDFKSDSWRVLDVTCNWIIHHYRQGFSLKGNTYFVAQGREEGLRESLICFDFTSERFRHCLDQESNYKQLAVLFHRVDTYEIEIRITTKIEADDVTWTSFLKIDVEPFESSGMFWKFLRYGIFYVDEKNKAALICDYHCSRAYVIGEDNYFKVVSLGESTGSPVVCSYVPSSVQIQKGQVHAGAKRKSDSWRVLHLTPDWIIPYKGQGGLSLKANTYFVARERLGMREYVISFDFTSERFRHCLDLESNYSNGETVILSAVREEQLAVLFYRVDTNAIEIRSRGEIS</sequence>
<dbReference type="PANTHER" id="PTHR47993">
    <property type="entry name" value="OS09G0372900 PROTEIN-RELATED"/>
    <property type="match status" value="1"/>
</dbReference>
<comment type="caution">
    <text evidence="2">The sequence shown here is derived from an EMBL/GenBank/DDBJ whole genome shotgun (WGS) entry which is preliminary data.</text>
</comment>
<dbReference type="NCBIfam" id="TIGR01640">
    <property type="entry name" value="F_box_assoc_1"/>
    <property type="match status" value="2"/>
</dbReference>
<dbReference type="InterPro" id="IPR017451">
    <property type="entry name" value="F-box-assoc_interact_dom"/>
</dbReference>
<protein>
    <recommendedName>
        <fullName evidence="1">F-box associated beta-propeller type 1 domain-containing protein</fullName>
    </recommendedName>
</protein>
<dbReference type="Proteomes" id="UP000824890">
    <property type="component" value="Unassembled WGS sequence"/>
</dbReference>
<reference evidence="2 3" key="1">
    <citation type="submission" date="2021-05" db="EMBL/GenBank/DDBJ databases">
        <title>Genome Assembly of Synthetic Allotetraploid Brassica napus Reveals Homoeologous Exchanges between Subgenomes.</title>
        <authorList>
            <person name="Davis J.T."/>
        </authorList>
    </citation>
    <scope>NUCLEOTIDE SEQUENCE [LARGE SCALE GENOMIC DNA]</scope>
    <source>
        <strain evidence="3">cv. Da-Ae</strain>
        <tissue evidence="2">Seedling</tissue>
    </source>
</reference>
<dbReference type="PANTHER" id="PTHR47993:SF134">
    <property type="entry name" value="F-BOX DOMAIN-CONTAINING PROTEIN"/>
    <property type="match status" value="1"/>
</dbReference>
<proteinExistence type="predicted"/>
<accession>A0ABQ7ZJP7</accession>
<feature type="domain" description="F-box associated beta-propeller type 1" evidence="1">
    <location>
        <begin position="28"/>
        <end position="271"/>
    </location>
</feature>
<dbReference type="Pfam" id="PF07734">
    <property type="entry name" value="FBA_1"/>
    <property type="match status" value="2"/>
</dbReference>
<dbReference type="EMBL" id="JAGKQM010000015">
    <property type="protein sequence ID" value="KAH0880270.1"/>
    <property type="molecule type" value="Genomic_DNA"/>
</dbReference>
<name>A0ABQ7ZJP7_BRANA</name>
<dbReference type="InterPro" id="IPR050233">
    <property type="entry name" value="A_thaliana_F-box"/>
</dbReference>
<evidence type="ECO:0000259" key="1">
    <source>
        <dbReference type="Pfam" id="PF07734"/>
    </source>
</evidence>
<dbReference type="InterPro" id="IPR006527">
    <property type="entry name" value="F-box-assoc_dom_typ1"/>
</dbReference>
<gene>
    <name evidence="2" type="ORF">HID58_067664</name>
</gene>
<feature type="domain" description="F-box associated beta-propeller type 1" evidence="1">
    <location>
        <begin position="283"/>
        <end position="376"/>
    </location>
</feature>
<keyword evidence="3" id="KW-1185">Reference proteome</keyword>
<evidence type="ECO:0000313" key="2">
    <source>
        <dbReference type="EMBL" id="KAH0880270.1"/>
    </source>
</evidence>
<evidence type="ECO:0000313" key="3">
    <source>
        <dbReference type="Proteomes" id="UP000824890"/>
    </source>
</evidence>